<dbReference type="OrthoDB" id="333393at2"/>
<protein>
    <recommendedName>
        <fullName evidence="5">N-acetyltransferase domain-containing protein</fullName>
    </recommendedName>
</protein>
<dbReference type="STRING" id="39962.Lmor_1856"/>
<dbReference type="EMBL" id="UGOG01000001">
    <property type="protein sequence ID" value="STX64178.1"/>
    <property type="molecule type" value="Genomic_DNA"/>
</dbReference>
<keyword evidence="3" id="KW-1185">Reference proteome</keyword>
<dbReference type="Proteomes" id="UP000254040">
    <property type="component" value="Unassembled WGS sequence"/>
</dbReference>
<dbReference type="EMBL" id="LNYN01000020">
    <property type="protein sequence ID" value="KTD34459.1"/>
    <property type="molecule type" value="Genomic_DNA"/>
</dbReference>
<accession>A0A378K3N4</accession>
<dbReference type="Proteomes" id="UP000054985">
    <property type="component" value="Unassembled WGS sequence"/>
</dbReference>
<sequence>MISEINIEEGKLHGSVELVEQCDHNTRQRLYDIFIKYYSKTDRETFDKDLNEKQWVLLMKDHDRTIQGFTTMMLYDLVFQGKPVRAVFSGNTIIEKDFWGSGVLSKTWSHFMAYLKLSEPDVPLYWYLISSGYRTYMFLPLFYKEFYPRYDKKTPPFETQLIDTLGLIKFPDEYSNGLVRPFVPRECLHESIAQPPERKLKNPHVAFFLEKNPGYLSGDELVCLTEFSFENNLGAAQAALQKVKQTYCFKKESDVSNV</sequence>
<evidence type="ECO:0000313" key="2">
    <source>
        <dbReference type="EMBL" id="STX64178.1"/>
    </source>
</evidence>
<evidence type="ECO:0000313" key="4">
    <source>
        <dbReference type="Proteomes" id="UP000254040"/>
    </source>
</evidence>
<name>A0A378K3N4_9GAMM</name>
<dbReference type="AlphaFoldDB" id="A0A378K3N4"/>
<evidence type="ECO:0000313" key="3">
    <source>
        <dbReference type="Proteomes" id="UP000054985"/>
    </source>
</evidence>
<gene>
    <name evidence="1" type="ORF">Lmor_1856</name>
    <name evidence="2" type="ORF">NCTC12239_03140</name>
</gene>
<dbReference type="RefSeq" id="WP_051190542.1">
    <property type="nucleotide sequence ID" value="NZ_CAAAJG010000050.1"/>
</dbReference>
<evidence type="ECO:0008006" key="5">
    <source>
        <dbReference type="Google" id="ProtNLM"/>
    </source>
</evidence>
<reference evidence="2 4" key="2">
    <citation type="submission" date="2018-06" db="EMBL/GenBank/DDBJ databases">
        <authorList>
            <consortium name="Pathogen Informatics"/>
            <person name="Doyle S."/>
        </authorList>
    </citation>
    <scope>NUCLEOTIDE SEQUENCE [LARGE SCALE GENOMIC DNA]</scope>
    <source>
        <strain evidence="2 4">NCTC12239</strain>
    </source>
</reference>
<organism evidence="2 4">
    <name type="scientific">Legionella moravica</name>
    <dbReference type="NCBI Taxonomy" id="39962"/>
    <lineage>
        <taxon>Bacteria</taxon>
        <taxon>Pseudomonadati</taxon>
        <taxon>Pseudomonadota</taxon>
        <taxon>Gammaproteobacteria</taxon>
        <taxon>Legionellales</taxon>
        <taxon>Legionellaceae</taxon>
        <taxon>Legionella</taxon>
    </lineage>
</organism>
<reference evidence="1 3" key="1">
    <citation type="submission" date="2015-11" db="EMBL/GenBank/DDBJ databases">
        <title>Genomic analysis of 38 Legionella species identifies large and diverse effector repertoires.</title>
        <authorList>
            <person name="Burstein D."/>
            <person name="Amaro F."/>
            <person name="Zusman T."/>
            <person name="Lifshitz Z."/>
            <person name="Cohen O."/>
            <person name="Gilbert J.A."/>
            <person name="Pupko T."/>
            <person name="Shuman H.A."/>
            <person name="Segal G."/>
        </authorList>
    </citation>
    <scope>NUCLEOTIDE SEQUENCE [LARGE SCALE GENOMIC DNA]</scope>
    <source>
        <strain evidence="1 3">ATCC 43877</strain>
    </source>
</reference>
<proteinExistence type="predicted"/>
<evidence type="ECO:0000313" key="1">
    <source>
        <dbReference type="EMBL" id="KTD34459.1"/>
    </source>
</evidence>